<sequence length="74" mass="8983">MRTNLRRTNQWRLSHMFASRRIWLWLSMVRSWIFSQRPKSLVSSNEARKILIRSSVRFCFLKCQPFFSGQFNGV</sequence>
<feature type="non-terminal residue" evidence="1">
    <location>
        <position position="1"/>
    </location>
</feature>
<comment type="caution">
    <text evidence="1">The sequence shown here is derived from an EMBL/GenBank/DDBJ whole genome shotgun (WGS) entry which is preliminary data.</text>
</comment>
<keyword evidence="2" id="KW-1185">Reference proteome</keyword>
<protein>
    <recommendedName>
        <fullName evidence="3">Secreted protein</fullName>
    </recommendedName>
</protein>
<dbReference type="AlphaFoldDB" id="A0AAV6NL21"/>
<accession>A0AAV6NL21</accession>
<evidence type="ECO:0000313" key="1">
    <source>
        <dbReference type="EMBL" id="KAG6599181.1"/>
    </source>
</evidence>
<dbReference type="EMBL" id="JAGKQH010000005">
    <property type="protein sequence ID" value="KAG6599181.1"/>
    <property type="molecule type" value="Genomic_DNA"/>
</dbReference>
<proteinExistence type="predicted"/>
<dbReference type="Proteomes" id="UP000685013">
    <property type="component" value="Chromosome 5"/>
</dbReference>
<organism evidence="1 2">
    <name type="scientific">Cucurbita argyrosperma subsp. sororia</name>
    <dbReference type="NCBI Taxonomy" id="37648"/>
    <lineage>
        <taxon>Eukaryota</taxon>
        <taxon>Viridiplantae</taxon>
        <taxon>Streptophyta</taxon>
        <taxon>Embryophyta</taxon>
        <taxon>Tracheophyta</taxon>
        <taxon>Spermatophyta</taxon>
        <taxon>Magnoliopsida</taxon>
        <taxon>eudicotyledons</taxon>
        <taxon>Gunneridae</taxon>
        <taxon>Pentapetalae</taxon>
        <taxon>rosids</taxon>
        <taxon>fabids</taxon>
        <taxon>Cucurbitales</taxon>
        <taxon>Cucurbitaceae</taxon>
        <taxon>Cucurbiteae</taxon>
        <taxon>Cucurbita</taxon>
    </lineage>
</organism>
<name>A0AAV6NL21_9ROSI</name>
<reference evidence="1 2" key="1">
    <citation type="journal article" date="2021" name="Hortic Res">
        <title>The domestication of Cucurbita argyrosperma as revealed by the genome of its wild relative.</title>
        <authorList>
            <person name="Barrera-Redondo J."/>
            <person name="Sanchez-de la Vega G."/>
            <person name="Aguirre-Liguori J.A."/>
            <person name="Castellanos-Morales G."/>
            <person name="Gutierrez-Guerrero Y.T."/>
            <person name="Aguirre-Dugua X."/>
            <person name="Aguirre-Planter E."/>
            <person name="Tenaillon M.I."/>
            <person name="Lira-Saade R."/>
            <person name="Eguiarte L.E."/>
        </authorList>
    </citation>
    <scope>NUCLEOTIDE SEQUENCE [LARGE SCALE GENOMIC DNA]</scope>
    <source>
        <strain evidence="1">JBR-2021</strain>
    </source>
</reference>
<gene>
    <name evidence="1" type="ORF">SDJN03_08959</name>
</gene>
<evidence type="ECO:0008006" key="3">
    <source>
        <dbReference type="Google" id="ProtNLM"/>
    </source>
</evidence>
<evidence type="ECO:0000313" key="2">
    <source>
        <dbReference type="Proteomes" id="UP000685013"/>
    </source>
</evidence>